<dbReference type="RefSeq" id="WP_130650355.1">
    <property type="nucleotide sequence ID" value="NZ_BMHA01000012.1"/>
</dbReference>
<dbReference type="Pfam" id="PF00563">
    <property type="entry name" value="EAL"/>
    <property type="match status" value="1"/>
</dbReference>
<dbReference type="Gene3D" id="3.30.450.20">
    <property type="entry name" value="PAS domain"/>
    <property type="match status" value="1"/>
</dbReference>
<evidence type="ECO:0000313" key="7">
    <source>
        <dbReference type="Proteomes" id="UP000650511"/>
    </source>
</evidence>
<dbReference type="InterPro" id="IPR035919">
    <property type="entry name" value="EAL_sf"/>
</dbReference>
<dbReference type="SUPFAM" id="SSF55073">
    <property type="entry name" value="Nucleotide cyclase"/>
    <property type="match status" value="1"/>
</dbReference>
<dbReference type="InterPro" id="IPR029787">
    <property type="entry name" value="Nucleotide_cyclase"/>
</dbReference>
<dbReference type="Pfam" id="PF08447">
    <property type="entry name" value="PAS_3"/>
    <property type="match status" value="1"/>
</dbReference>
<gene>
    <name evidence="6" type="ORF">GCM10011354_29420</name>
</gene>
<accession>A0A8J3EYS9</accession>
<feature type="domain" description="PAC" evidence="3">
    <location>
        <begin position="101"/>
        <end position="153"/>
    </location>
</feature>
<feature type="domain" description="PAS" evidence="2">
    <location>
        <begin position="27"/>
        <end position="97"/>
    </location>
</feature>
<reference evidence="6" key="1">
    <citation type="journal article" date="2014" name="Int. J. Syst. Evol. Microbiol.">
        <title>Complete genome sequence of Corynebacterium casei LMG S-19264T (=DSM 44701T), isolated from a smear-ripened cheese.</title>
        <authorList>
            <consortium name="US DOE Joint Genome Institute (JGI-PGF)"/>
            <person name="Walter F."/>
            <person name="Albersmeier A."/>
            <person name="Kalinowski J."/>
            <person name="Ruckert C."/>
        </authorList>
    </citation>
    <scope>NUCLEOTIDE SEQUENCE</scope>
    <source>
        <strain evidence="6">CGMCC 1.14988</strain>
    </source>
</reference>
<dbReference type="CDD" id="cd00130">
    <property type="entry name" value="PAS"/>
    <property type="match status" value="1"/>
</dbReference>
<feature type="domain" description="GGDEF" evidence="5">
    <location>
        <begin position="185"/>
        <end position="317"/>
    </location>
</feature>
<feature type="region of interest" description="Disordered" evidence="1">
    <location>
        <begin position="576"/>
        <end position="618"/>
    </location>
</feature>
<dbReference type="InterPro" id="IPR013655">
    <property type="entry name" value="PAS_fold_3"/>
</dbReference>
<dbReference type="InterPro" id="IPR001610">
    <property type="entry name" value="PAC"/>
</dbReference>
<feature type="domain" description="EAL" evidence="4">
    <location>
        <begin position="326"/>
        <end position="577"/>
    </location>
</feature>
<dbReference type="PANTHER" id="PTHR44757">
    <property type="entry name" value="DIGUANYLATE CYCLASE DGCP"/>
    <property type="match status" value="1"/>
</dbReference>
<name>A0A8J3EYS9_9ACTN</name>
<proteinExistence type="predicted"/>
<dbReference type="SMART" id="SM00091">
    <property type="entry name" value="PAS"/>
    <property type="match status" value="1"/>
</dbReference>
<dbReference type="EMBL" id="BMHA01000012">
    <property type="protein sequence ID" value="GGI08506.1"/>
    <property type="molecule type" value="Genomic_DNA"/>
</dbReference>
<dbReference type="InterPro" id="IPR000700">
    <property type="entry name" value="PAS-assoc_C"/>
</dbReference>
<evidence type="ECO:0000259" key="4">
    <source>
        <dbReference type="PROSITE" id="PS50883"/>
    </source>
</evidence>
<dbReference type="SUPFAM" id="SSF55785">
    <property type="entry name" value="PYP-like sensor domain (PAS domain)"/>
    <property type="match status" value="1"/>
</dbReference>
<dbReference type="InterPro" id="IPR000014">
    <property type="entry name" value="PAS"/>
</dbReference>
<dbReference type="InterPro" id="IPR001633">
    <property type="entry name" value="EAL_dom"/>
</dbReference>
<dbReference type="PROSITE" id="PS50887">
    <property type="entry name" value="GGDEF"/>
    <property type="match status" value="1"/>
</dbReference>
<dbReference type="CDD" id="cd01949">
    <property type="entry name" value="GGDEF"/>
    <property type="match status" value="1"/>
</dbReference>
<evidence type="ECO:0000259" key="3">
    <source>
        <dbReference type="PROSITE" id="PS50113"/>
    </source>
</evidence>
<keyword evidence="7" id="KW-1185">Reference proteome</keyword>
<organism evidence="6 7">
    <name type="scientific">Egicoccus halophilus</name>
    <dbReference type="NCBI Taxonomy" id="1670830"/>
    <lineage>
        <taxon>Bacteria</taxon>
        <taxon>Bacillati</taxon>
        <taxon>Actinomycetota</taxon>
        <taxon>Nitriliruptoria</taxon>
        <taxon>Egicoccales</taxon>
        <taxon>Egicoccaceae</taxon>
        <taxon>Egicoccus</taxon>
    </lineage>
</organism>
<dbReference type="SMART" id="SM00086">
    <property type="entry name" value="PAC"/>
    <property type="match status" value="1"/>
</dbReference>
<dbReference type="NCBIfam" id="TIGR00254">
    <property type="entry name" value="GGDEF"/>
    <property type="match status" value="1"/>
</dbReference>
<dbReference type="InterPro" id="IPR035965">
    <property type="entry name" value="PAS-like_dom_sf"/>
</dbReference>
<dbReference type="NCBIfam" id="TIGR00229">
    <property type="entry name" value="sensory_box"/>
    <property type="match status" value="1"/>
</dbReference>
<comment type="caution">
    <text evidence="6">The sequence shown here is derived from an EMBL/GenBank/DDBJ whole genome shotgun (WGS) entry which is preliminary data.</text>
</comment>
<dbReference type="Proteomes" id="UP000650511">
    <property type="component" value="Unassembled WGS sequence"/>
</dbReference>
<evidence type="ECO:0000256" key="1">
    <source>
        <dbReference type="SAM" id="MobiDB-lite"/>
    </source>
</evidence>
<evidence type="ECO:0000259" key="5">
    <source>
        <dbReference type="PROSITE" id="PS50887"/>
    </source>
</evidence>
<feature type="compositionally biased region" description="Low complexity" evidence="1">
    <location>
        <begin position="590"/>
        <end position="618"/>
    </location>
</feature>
<dbReference type="CDD" id="cd01948">
    <property type="entry name" value="EAL"/>
    <property type="match status" value="1"/>
</dbReference>
<dbReference type="SMART" id="SM00267">
    <property type="entry name" value="GGDEF"/>
    <property type="match status" value="1"/>
</dbReference>
<dbReference type="AlphaFoldDB" id="A0A8J3EYS9"/>
<dbReference type="SUPFAM" id="SSF141868">
    <property type="entry name" value="EAL domain-like"/>
    <property type="match status" value="1"/>
</dbReference>
<dbReference type="Gene3D" id="3.20.20.450">
    <property type="entry name" value="EAL domain"/>
    <property type="match status" value="1"/>
</dbReference>
<evidence type="ECO:0000313" key="6">
    <source>
        <dbReference type="EMBL" id="GGI08506.1"/>
    </source>
</evidence>
<evidence type="ECO:0000259" key="2">
    <source>
        <dbReference type="PROSITE" id="PS50112"/>
    </source>
</evidence>
<dbReference type="SMART" id="SM00052">
    <property type="entry name" value="EAL"/>
    <property type="match status" value="1"/>
</dbReference>
<sequence length="618" mass="66870">MAHPPAPVLSATAAPPVAAGGSRSVDVEAQLRTIFELAPVGIGLVDLGGHTILTNGALRDLLGYSAEEFATMRFEQFTHPDDVARNLELFAELAAGGRERFEMDKRFFHRDGAVIWGRLTVSLLRDEAGRPDLAIGMLENVTEQRELQARLERLAFHDPLTLLANRELFRARVDACMHARPAPGRRGAVLFVDLDDFKTVNDSLGHAAGDELIRSVARRLRDSIRPDDTAGRLGGDEFAVLLDDLADPADAIEVAERLRLALERPHRLRGRSVIVPASVGVAYLADAPSTEAALRNADLAMYRAKRSGKSCVATYEPQLHRDALRRLELRSALGGALERGELTLVYQPVVDLVDAEPIGVEALLRWHHPPVGTVPPDAFVPLAEETGAIVPIGLWVLHEATAWLSGQWPAGGRPWSVSVNVSPVQLQPRLVGQVEAALQSSALAPERLVVEVTEQALMRQRSWDVVRDLKRLGVRIAIDDFGTGYSSLAYLSELAVDQLKIDRSFIASLGNGERTEAVPRAVIELARSLGLSVVAEGIETDAQWQRLLELGCRVGQGYRFARPMPPGELADLVDGPLASRPGTGATQAEVSASSMAVRSSSSSSSKASVSTPSSKRTR</sequence>
<dbReference type="Pfam" id="PF00990">
    <property type="entry name" value="GGDEF"/>
    <property type="match status" value="1"/>
</dbReference>
<dbReference type="InterPro" id="IPR000160">
    <property type="entry name" value="GGDEF_dom"/>
</dbReference>
<dbReference type="OrthoDB" id="23692at2"/>
<dbReference type="Gene3D" id="3.30.70.270">
    <property type="match status" value="1"/>
</dbReference>
<reference evidence="6" key="2">
    <citation type="submission" date="2020-09" db="EMBL/GenBank/DDBJ databases">
        <authorList>
            <person name="Sun Q."/>
            <person name="Zhou Y."/>
        </authorList>
    </citation>
    <scope>NUCLEOTIDE SEQUENCE</scope>
    <source>
        <strain evidence="6">CGMCC 1.14988</strain>
    </source>
</reference>
<dbReference type="InterPro" id="IPR052155">
    <property type="entry name" value="Biofilm_reg_signaling"/>
</dbReference>
<dbReference type="InterPro" id="IPR043128">
    <property type="entry name" value="Rev_trsase/Diguanyl_cyclase"/>
</dbReference>
<protein>
    <submittedName>
        <fullName evidence="6">GGDEF domain-containing protein</fullName>
    </submittedName>
</protein>
<dbReference type="FunFam" id="3.30.70.270:FF:000001">
    <property type="entry name" value="Diguanylate cyclase domain protein"/>
    <property type="match status" value="1"/>
</dbReference>
<dbReference type="PROSITE" id="PS50113">
    <property type="entry name" value="PAC"/>
    <property type="match status" value="1"/>
</dbReference>
<dbReference type="PROSITE" id="PS50883">
    <property type="entry name" value="EAL"/>
    <property type="match status" value="1"/>
</dbReference>
<dbReference type="PANTHER" id="PTHR44757:SF2">
    <property type="entry name" value="BIOFILM ARCHITECTURE MAINTENANCE PROTEIN MBAA"/>
    <property type="match status" value="1"/>
</dbReference>
<dbReference type="PROSITE" id="PS50112">
    <property type="entry name" value="PAS"/>
    <property type="match status" value="1"/>
</dbReference>